<feature type="transmembrane region" description="Helical" evidence="1">
    <location>
        <begin position="131"/>
        <end position="149"/>
    </location>
</feature>
<comment type="caution">
    <text evidence="2">The sequence shown here is derived from an EMBL/GenBank/DDBJ whole genome shotgun (WGS) entry which is preliminary data.</text>
</comment>
<evidence type="ECO:0000256" key="1">
    <source>
        <dbReference type="SAM" id="Phobius"/>
    </source>
</evidence>
<dbReference type="EMBL" id="BPRB01000070">
    <property type="protein sequence ID" value="GJE59257.1"/>
    <property type="molecule type" value="Genomic_DNA"/>
</dbReference>
<feature type="transmembrane region" description="Helical" evidence="1">
    <location>
        <begin position="169"/>
        <end position="188"/>
    </location>
</feature>
<protein>
    <recommendedName>
        <fullName evidence="4">Pr6Pr family membrane protein</fullName>
    </recommendedName>
</protein>
<reference evidence="2" key="1">
    <citation type="journal article" date="2021" name="Front. Microbiol.">
        <title>Comprehensive Comparative Genomics and Phenotyping of Methylobacterium Species.</title>
        <authorList>
            <person name="Alessa O."/>
            <person name="Ogura Y."/>
            <person name="Fujitani Y."/>
            <person name="Takami H."/>
            <person name="Hayashi T."/>
            <person name="Sahin N."/>
            <person name="Tani A."/>
        </authorList>
    </citation>
    <scope>NUCLEOTIDE SEQUENCE</scope>
    <source>
        <strain evidence="2">DSM 23632</strain>
    </source>
</reference>
<reference evidence="2" key="2">
    <citation type="submission" date="2021-08" db="EMBL/GenBank/DDBJ databases">
        <authorList>
            <person name="Tani A."/>
            <person name="Ola A."/>
            <person name="Ogura Y."/>
            <person name="Katsura K."/>
            <person name="Hayashi T."/>
        </authorList>
    </citation>
    <scope>NUCLEOTIDE SEQUENCE</scope>
    <source>
        <strain evidence="2">DSM 23632</strain>
    </source>
</reference>
<evidence type="ECO:0000313" key="2">
    <source>
        <dbReference type="EMBL" id="GJE59257.1"/>
    </source>
</evidence>
<evidence type="ECO:0008006" key="4">
    <source>
        <dbReference type="Google" id="ProtNLM"/>
    </source>
</evidence>
<dbReference type="NCBIfam" id="NF038065">
    <property type="entry name" value="Pr6Pr"/>
    <property type="match status" value="1"/>
</dbReference>
<keyword evidence="1" id="KW-1133">Transmembrane helix</keyword>
<proteinExistence type="predicted"/>
<dbReference type="InterPro" id="IPR049713">
    <property type="entry name" value="Pr6Pr-like"/>
</dbReference>
<feature type="transmembrane region" description="Helical" evidence="1">
    <location>
        <begin position="68"/>
        <end position="86"/>
    </location>
</feature>
<organism evidence="2 3">
    <name type="scientific">Methylobacterium trifolii</name>
    <dbReference type="NCBI Taxonomy" id="1003092"/>
    <lineage>
        <taxon>Bacteria</taxon>
        <taxon>Pseudomonadati</taxon>
        <taxon>Pseudomonadota</taxon>
        <taxon>Alphaproteobacteria</taxon>
        <taxon>Hyphomicrobiales</taxon>
        <taxon>Methylobacteriaceae</taxon>
        <taxon>Methylobacterium</taxon>
    </lineage>
</organism>
<name>A0ABQ4TYY7_9HYPH</name>
<accession>A0ABQ4TYY7</accession>
<sequence length="199" mass="20719">MGRRAAAALIALVAWTGLAVQFSAIHGRTGSAAAALWGMLRYFTITTNLAAALLFAAIAAGFAVPPRLLAGLALAMGLVGIVYQLLLRGLLDLSGGDALADLLLHWVTPVAVPLFWLAAGRKGALAARDPLLWTLYPAAYLAYALGRGLSDGLYPYPFMDIGRLGWARTGANILALGTGFLAAGYALVRLDARLAGTAR</sequence>
<keyword evidence="1" id="KW-0812">Transmembrane</keyword>
<dbReference type="RefSeq" id="WP_238181844.1">
    <property type="nucleotide sequence ID" value="NZ_BPRB01000070.1"/>
</dbReference>
<keyword evidence="3" id="KW-1185">Reference proteome</keyword>
<gene>
    <name evidence="2" type="ORF">MPOCJGCO_1345</name>
</gene>
<feature type="transmembrane region" description="Helical" evidence="1">
    <location>
        <begin position="98"/>
        <end position="119"/>
    </location>
</feature>
<evidence type="ECO:0000313" key="3">
    <source>
        <dbReference type="Proteomes" id="UP001055057"/>
    </source>
</evidence>
<keyword evidence="1" id="KW-0472">Membrane</keyword>
<dbReference type="Proteomes" id="UP001055057">
    <property type="component" value="Unassembled WGS sequence"/>
</dbReference>
<feature type="transmembrane region" description="Helical" evidence="1">
    <location>
        <begin position="42"/>
        <end position="61"/>
    </location>
</feature>